<gene>
    <name evidence="1" type="ORF">TREES_T100015114</name>
</gene>
<organism evidence="1 2">
    <name type="scientific">Tupaia chinensis</name>
    <name type="common">Chinese tree shrew</name>
    <name type="synonym">Tupaia belangeri chinensis</name>
    <dbReference type="NCBI Taxonomy" id="246437"/>
    <lineage>
        <taxon>Eukaryota</taxon>
        <taxon>Metazoa</taxon>
        <taxon>Chordata</taxon>
        <taxon>Craniata</taxon>
        <taxon>Vertebrata</taxon>
        <taxon>Euteleostomi</taxon>
        <taxon>Mammalia</taxon>
        <taxon>Eutheria</taxon>
        <taxon>Euarchontoglires</taxon>
        <taxon>Scandentia</taxon>
        <taxon>Tupaiidae</taxon>
        <taxon>Tupaia</taxon>
    </lineage>
</organism>
<proteinExistence type="predicted"/>
<reference evidence="2" key="1">
    <citation type="submission" date="2012-07" db="EMBL/GenBank/DDBJ databases">
        <title>Genome of the Chinese tree shrew, a rising model animal genetically related to primates.</title>
        <authorList>
            <person name="Zhang G."/>
            <person name="Fan Y."/>
            <person name="Yao Y."/>
            <person name="Huang Z."/>
        </authorList>
    </citation>
    <scope>NUCLEOTIDE SEQUENCE [LARGE SCALE GENOMIC DNA]</scope>
</reference>
<protein>
    <submittedName>
        <fullName evidence="1">Uncharacterized protein</fullName>
    </submittedName>
</protein>
<evidence type="ECO:0000313" key="2">
    <source>
        <dbReference type="Proteomes" id="UP000011518"/>
    </source>
</evidence>
<name>L9KFZ6_TUPCH</name>
<accession>L9KFZ6</accession>
<dbReference type="EMBL" id="KB320868">
    <property type="protein sequence ID" value="ELW61558.1"/>
    <property type="molecule type" value="Genomic_DNA"/>
</dbReference>
<evidence type="ECO:0000313" key="1">
    <source>
        <dbReference type="EMBL" id="ELW61558.1"/>
    </source>
</evidence>
<dbReference type="Proteomes" id="UP000011518">
    <property type="component" value="Unassembled WGS sequence"/>
</dbReference>
<sequence length="213" mass="23024">MAVVGSTVTPLLQIDLTAPLPKQASSSVTPPDLHFKITGVYLYCHSAERSPTFFLPYASENLDEQKDGELGVPANPQFTPGGLSPGMREHLSVDLQALLSECSQLLNGEDMELLTDRSSWDLRVCLRAPCNVPPTTRVTRNSLQPVCARTLMQSFLLVAAISHKSQQRSDPGRKALTLPSAADAQACFGNTGSYLGTEHFASTNLWSGFPLHA</sequence>
<dbReference type="InParanoid" id="L9KFZ6"/>
<dbReference type="AlphaFoldDB" id="L9KFZ6"/>
<keyword evidence="2" id="KW-1185">Reference proteome</keyword>
<reference evidence="2" key="2">
    <citation type="journal article" date="2013" name="Nat. Commun.">
        <title>Genome of the Chinese tree shrew.</title>
        <authorList>
            <person name="Fan Y."/>
            <person name="Huang Z.Y."/>
            <person name="Cao C.C."/>
            <person name="Chen C.S."/>
            <person name="Chen Y.X."/>
            <person name="Fan D.D."/>
            <person name="He J."/>
            <person name="Hou H.L."/>
            <person name="Hu L."/>
            <person name="Hu X.T."/>
            <person name="Jiang X.T."/>
            <person name="Lai R."/>
            <person name="Lang Y.S."/>
            <person name="Liang B."/>
            <person name="Liao S.G."/>
            <person name="Mu D."/>
            <person name="Ma Y.Y."/>
            <person name="Niu Y.Y."/>
            <person name="Sun X.Q."/>
            <person name="Xia J.Q."/>
            <person name="Xiao J."/>
            <person name="Xiong Z.Q."/>
            <person name="Xu L."/>
            <person name="Yang L."/>
            <person name="Zhang Y."/>
            <person name="Zhao W."/>
            <person name="Zhao X.D."/>
            <person name="Zheng Y.T."/>
            <person name="Zhou J.M."/>
            <person name="Zhu Y.B."/>
            <person name="Zhang G.J."/>
            <person name="Wang J."/>
            <person name="Yao Y.G."/>
        </authorList>
    </citation>
    <scope>NUCLEOTIDE SEQUENCE [LARGE SCALE GENOMIC DNA]</scope>
</reference>